<dbReference type="InterPro" id="IPR029044">
    <property type="entry name" value="Nucleotide-diphossugar_trans"/>
</dbReference>
<reference evidence="1" key="1">
    <citation type="submission" date="2020-08" db="EMBL/GenBank/DDBJ databases">
        <title>Genomic Encyclopedia of Type Strains, Phase IV (KMG-V): Genome sequencing to study the core and pangenomes of soil and plant-associated prokaryotes.</title>
        <authorList>
            <person name="Whitman W."/>
        </authorList>
    </citation>
    <scope>NUCLEOTIDE SEQUENCE [LARGE SCALE GENOMIC DNA]</scope>
    <source>
        <strain evidence="1">M8UP27</strain>
    </source>
</reference>
<proteinExistence type="predicted"/>
<dbReference type="EC" id="2.4.1.-" evidence="1"/>
<dbReference type="PANTHER" id="PTHR43685:SF13">
    <property type="entry name" value="O ANTIGEN BIOSYNTHESIS RHAMNOSYLTRANSFERASE RFBN"/>
    <property type="match status" value="1"/>
</dbReference>
<evidence type="ECO:0000313" key="2">
    <source>
        <dbReference type="Proteomes" id="UP000568106"/>
    </source>
</evidence>
<dbReference type="SUPFAM" id="SSF53448">
    <property type="entry name" value="Nucleotide-diphospho-sugar transferases"/>
    <property type="match status" value="1"/>
</dbReference>
<keyword evidence="1" id="KW-0808">Transferase</keyword>
<comment type="caution">
    <text evidence="1">The sequence shown here is derived from an EMBL/GenBank/DDBJ whole genome shotgun (WGS) entry which is preliminary data.</text>
</comment>
<sequence>MTCFVVIPTLNAVKDWHRLAPPLLESMASDRVLILDSSSVDGTADLAKAAGFRVHTIAKSEFNHGGTRQVAVELLPDAEVLVFLTQDVELAQPDAISLLLEAFVDPAVAAAYGRQLPRRSATPIEAHARLYNYPEQSSVRTWASREQFGFKTIFLSNSFAAYRRNALMAVGGFPCDVIFGEDTITAARLLMAGWKVAYVAEAQVYHSHNYTWVQEFKRYFDIGALHAKEDWLLDKFGRAGGEGSRFVRSELRYLWQSSKLLIPSALFRTVIKLAGYKFGSLEKKLSLEWKRRLSMHPAFWK</sequence>
<evidence type="ECO:0000313" key="1">
    <source>
        <dbReference type="EMBL" id="MBB5317198.1"/>
    </source>
</evidence>
<accession>A0A7W8IJ91</accession>
<dbReference type="GO" id="GO:0044010">
    <property type="term" value="P:single-species biofilm formation"/>
    <property type="evidence" value="ECO:0007669"/>
    <property type="project" value="TreeGrafter"/>
</dbReference>
<keyword evidence="1" id="KW-0328">Glycosyltransferase</keyword>
<dbReference type="EMBL" id="JACHDY010000002">
    <property type="protein sequence ID" value="MBB5317198.1"/>
    <property type="molecule type" value="Genomic_DNA"/>
</dbReference>
<dbReference type="Proteomes" id="UP000568106">
    <property type="component" value="Unassembled WGS sequence"/>
</dbReference>
<protein>
    <submittedName>
        <fullName evidence="1">Rhamnosyltransferase</fullName>
        <ecNumber evidence="1">2.4.1.-</ecNumber>
    </submittedName>
</protein>
<dbReference type="PANTHER" id="PTHR43685">
    <property type="entry name" value="GLYCOSYLTRANSFERASE"/>
    <property type="match status" value="1"/>
</dbReference>
<keyword evidence="2" id="KW-1185">Reference proteome</keyword>
<dbReference type="AlphaFoldDB" id="A0A7W8IJ91"/>
<dbReference type="Pfam" id="PF13641">
    <property type="entry name" value="Glyco_tranf_2_3"/>
    <property type="match status" value="1"/>
</dbReference>
<dbReference type="GO" id="GO:0016757">
    <property type="term" value="F:glycosyltransferase activity"/>
    <property type="evidence" value="ECO:0007669"/>
    <property type="project" value="UniProtKB-KW"/>
</dbReference>
<dbReference type="InterPro" id="IPR050834">
    <property type="entry name" value="Glycosyltransf_2"/>
</dbReference>
<dbReference type="Gene3D" id="3.90.550.10">
    <property type="entry name" value="Spore Coat Polysaccharide Biosynthesis Protein SpsA, Chain A"/>
    <property type="match status" value="1"/>
</dbReference>
<gene>
    <name evidence="1" type="ORF">HDF09_001867</name>
</gene>
<organism evidence="1 2">
    <name type="scientific">Tunturiibacter empetritectus</name>
    <dbReference type="NCBI Taxonomy" id="3069691"/>
    <lineage>
        <taxon>Bacteria</taxon>
        <taxon>Pseudomonadati</taxon>
        <taxon>Acidobacteriota</taxon>
        <taxon>Terriglobia</taxon>
        <taxon>Terriglobales</taxon>
        <taxon>Acidobacteriaceae</taxon>
        <taxon>Tunturiibacter</taxon>
    </lineage>
</organism>
<name>A0A7W8IJ91_9BACT</name>